<organism evidence="1 2">
    <name type="scientific">Labeo rohita</name>
    <name type="common">Indian major carp</name>
    <name type="synonym">Cyprinus rohita</name>
    <dbReference type="NCBI Taxonomy" id="84645"/>
    <lineage>
        <taxon>Eukaryota</taxon>
        <taxon>Metazoa</taxon>
        <taxon>Chordata</taxon>
        <taxon>Craniata</taxon>
        <taxon>Vertebrata</taxon>
        <taxon>Euteleostomi</taxon>
        <taxon>Actinopterygii</taxon>
        <taxon>Neopterygii</taxon>
        <taxon>Teleostei</taxon>
        <taxon>Ostariophysi</taxon>
        <taxon>Cypriniformes</taxon>
        <taxon>Cyprinidae</taxon>
        <taxon>Labeoninae</taxon>
        <taxon>Labeonini</taxon>
        <taxon>Labeo</taxon>
    </lineage>
</organism>
<protein>
    <submittedName>
        <fullName evidence="1">Uncharacterized protein</fullName>
    </submittedName>
</protein>
<comment type="caution">
    <text evidence="1">The sequence shown here is derived from an EMBL/GenBank/DDBJ whole genome shotgun (WGS) entry which is preliminary data.</text>
</comment>
<dbReference type="AlphaFoldDB" id="A0A498MBM5"/>
<keyword evidence="2" id="KW-1185">Reference proteome</keyword>
<gene>
    <name evidence="1" type="ORF">ROHU_007735</name>
</gene>
<evidence type="ECO:0000313" key="2">
    <source>
        <dbReference type="Proteomes" id="UP000290572"/>
    </source>
</evidence>
<dbReference type="EMBL" id="QBIY01012716">
    <property type="protein sequence ID" value="RXN18489.1"/>
    <property type="molecule type" value="Genomic_DNA"/>
</dbReference>
<proteinExistence type="predicted"/>
<evidence type="ECO:0000313" key="1">
    <source>
        <dbReference type="EMBL" id="RXN18489.1"/>
    </source>
</evidence>
<sequence length="74" mass="8068">MFWEAKRYEEAFVRFLPCRAQASGLSAIQSQPGLVSEGLEARSPEGECGALCPSSKRLGNGGQTWRSIFSSKKS</sequence>
<accession>A0A498MBM5</accession>
<dbReference type="Proteomes" id="UP000290572">
    <property type="component" value="Unassembled WGS sequence"/>
</dbReference>
<reference evidence="1 2" key="1">
    <citation type="submission" date="2018-03" db="EMBL/GenBank/DDBJ databases">
        <title>Draft genome sequence of Rohu Carp (Labeo rohita).</title>
        <authorList>
            <person name="Das P."/>
            <person name="Kushwaha B."/>
            <person name="Joshi C.G."/>
            <person name="Kumar D."/>
            <person name="Nagpure N.S."/>
            <person name="Sahoo L."/>
            <person name="Das S.P."/>
            <person name="Bit A."/>
            <person name="Patnaik S."/>
            <person name="Meher P.K."/>
            <person name="Jayasankar P."/>
            <person name="Koringa P.G."/>
            <person name="Patel N.V."/>
            <person name="Hinsu A.T."/>
            <person name="Kumar R."/>
            <person name="Pandey M."/>
            <person name="Agarwal S."/>
            <person name="Srivastava S."/>
            <person name="Singh M."/>
            <person name="Iquebal M.A."/>
            <person name="Jaiswal S."/>
            <person name="Angadi U.B."/>
            <person name="Kumar N."/>
            <person name="Raza M."/>
            <person name="Shah T.M."/>
            <person name="Rai A."/>
            <person name="Jena J.K."/>
        </authorList>
    </citation>
    <scope>NUCLEOTIDE SEQUENCE [LARGE SCALE GENOMIC DNA]</scope>
    <source>
        <strain evidence="1">DASCIFA01</strain>
        <tissue evidence="1">Testis</tissue>
    </source>
</reference>
<name>A0A498MBM5_LABRO</name>